<dbReference type="AlphaFoldDB" id="G8C3E9"/>
<dbReference type="HOGENOM" id="CLU_066822_0_0_14"/>
<sequence>MGGMTILLAAPSSTALTTLELGNFSLGNLMASGGGSHHLENKYPERTAQTLELEGAAKNLQLNKSEGKVQDYKLKESSTVDIDLTDKQSVSDLTEGDTIKTIYLEEHREGEVLSLSEEGREKAQSIITESIPHSRDYFAAREKVNAFFKSQQVSASRRSRRSATEKSKVITLTQHERKAILEMLKLFEKLEKEKANLTPKVNKLDNSTLPLTQTSFRPSLSEIEQNLLQIGWTFQPQVKYEENSSRWSRSSTPRRWANWEHNPYHVFLSSKQDYDSLIRKIQTTQSSLQAQKNKDMLTGGLRRRMILSPEAKKIEAQVEEAKSRIAMKVAAKMLIWLNQFETPSI</sequence>
<dbReference type="EMBL" id="HE613254">
    <property type="protein sequence ID" value="CCE66847.1"/>
    <property type="molecule type" value="Genomic_DNA"/>
</dbReference>
<gene>
    <name evidence="1" type="ORF">MHM_03290</name>
</gene>
<name>G8C3E9_9MOLU</name>
<accession>G8C3E9</accession>
<dbReference type="PATRIC" id="fig|1116213.3.peg.352"/>
<evidence type="ECO:0000313" key="1">
    <source>
        <dbReference type="EMBL" id="CCE66847.1"/>
    </source>
</evidence>
<reference evidence="1" key="2">
    <citation type="submission" date="2011-11" db="EMBL/GenBank/DDBJ databases">
        <authorList>
            <person name="Barker E."/>
        </authorList>
    </citation>
    <scope>NUCLEOTIDE SEQUENCE</scope>
    <source>
        <strain evidence="1">Birmingham 1</strain>
    </source>
</reference>
<proteinExistence type="predicted"/>
<reference evidence="1" key="1">
    <citation type="submission" date="2011-11" db="EMBL/GenBank/DDBJ databases">
        <title>Complete genome sequence of Candidatus Mycoplasma haemominutum.</title>
        <authorList>
            <person name="Barker E.N."/>
            <person name="Darby A.C."/>
            <person name="Helps C.R."/>
            <person name="Peters I.R."/>
            <person name="Hughes M.A."/>
            <person name="Radford A.D."/>
            <person name="Novacco M."/>
            <person name="Boretti F."/>
            <person name="Hofmann-Lehmann R."/>
            <person name="Tasker S."/>
        </authorList>
    </citation>
    <scope>NUCLEOTIDE SEQUENCE</scope>
    <source>
        <strain evidence="1">Birmingham 1</strain>
    </source>
</reference>
<organism evidence="1">
    <name type="scientific">Candidatus Mycoplasma haematominutum 'Birmingham 1'</name>
    <dbReference type="NCBI Taxonomy" id="1116213"/>
    <lineage>
        <taxon>Bacteria</taxon>
        <taxon>Bacillati</taxon>
        <taxon>Mycoplasmatota</taxon>
        <taxon>Mollicutes</taxon>
        <taxon>Mycoplasmataceae</taxon>
        <taxon>Mycoplasma</taxon>
    </lineage>
</organism>
<protein>
    <submittedName>
        <fullName evidence="1">Uncharacterized protein</fullName>
    </submittedName>
</protein>
<dbReference type="KEGG" id="mhb:MHM_03290"/>